<dbReference type="NCBIfam" id="TIGR04056">
    <property type="entry name" value="OMP_RagA_SusC"/>
    <property type="match status" value="1"/>
</dbReference>
<feature type="domain" description="TonB-dependent receptor plug" evidence="3">
    <location>
        <begin position="149"/>
        <end position="258"/>
    </location>
</feature>
<dbReference type="SUPFAM" id="SSF49464">
    <property type="entry name" value="Carboxypeptidase regulatory domain-like"/>
    <property type="match status" value="1"/>
</dbReference>
<dbReference type="InterPro" id="IPR023997">
    <property type="entry name" value="TonB-dep_OMP_SusC/RagA_CS"/>
</dbReference>
<protein>
    <submittedName>
        <fullName evidence="4">TonB-linked outer membrane protein, SusC/RagA family</fullName>
    </submittedName>
</protein>
<feature type="signal peptide" evidence="2">
    <location>
        <begin position="1"/>
        <end position="22"/>
    </location>
</feature>
<dbReference type="Gene3D" id="2.170.130.10">
    <property type="entry name" value="TonB-dependent receptor, plug domain"/>
    <property type="match status" value="1"/>
</dbReference>
<dbReference type="InterPro" id="IPR023996">
    <property type="entry name" value="TonB-dep_OMP_SusC/RagA"/>
</dbReference>
<keyword evidence="5" id="KW-1185">Reference proteome</keyword>
<proteinExistence type="inferred from homology"/>
<dbReference type="Gene3D" id="2.60.40.1120">
    <property type="entry name" value="Carboxypeptidase-like, regulatory domain"/>
    <property type="match status" value="1"/>
</dbReference>
<evidence type="ECO:0000259" key="3">
    <source>
        <dbReference type="Pfam" id="PF07715"/>
    </source>
</evidence>
<dbReference type="EMBL" id="FRBL01000011">
    <property type="protein sequence ID" value="SHM82002.1"/>
    <property type="molecule type" value="Genomic_DNA"/>
</dbReference>
<keyword evidence="1" id="KW-1134">Transmembrane beta strand</keyword>
<dbReference type="PROSITE" id="PS52016">
    <property type="entry name" value="TONB_DEPENDENT_REC_3"/>
    <property type="match status" value="1"/>
</dbReference>
<organism evidence="4 5">
    <name type="scientific">Chitinophaga jiangningensis</name>
    <dbReference type="NCBI Taxonomy" id="1419482"/>
    <lineage>
        <taxon>Bacteria</taxon>
        <taxon>Pseudomonadati</taxon>
        <taxon>Bacteroidota</taxon>
        <taxon>Chitinophagia</taxon>
        <taxon>Chitinophagales</taxon>
        <taxon>Chitinophagaceae</taxon>
        <taxon>Chitinophaga</taxon>
    </lineage>
</organism>
<evidence type="ECO:0000256" key="1">
    <source>
        <dbReference type="PROSITE-ProRule" id="PRU01360"/>
    </source>
</evidence>
<name>A0A1M7LUU7_9BACT</name>
<dbReference type="SUPFAM" id="SSF56935">
    <property type="entry name" value="Porins"/>
    <property type="match status" value="1"/>
</dbReference>
<keyword evidence="1" id="KW-0998">Cell outer membrane</keyword>
<evidence type="ECO:0000313" key="4">
    <source>
        <dbReference type="EMBL" id="SHM82002.1"/>
    </source>
</evidence>
<sequence>MIRTLRKNAYVLLLLWPHLSSAGPKAATGSYAATGFTSPEKKISDLCKRLNEKERFVNKEIKGLVTDSSGTPLPGVTVVVKNKTSMGTVTDINGRYILVVPDNATVIYTMMGFEAREVAISTQSTINIILKPSTNTLGETVVVAYGTQKKREVVGSVTSINVADLKVPSSNLTTALAGRAAGLIAYQRSGEPGADNADFFVRGVTTFGYKKDPLILIDGVELSTDDLARLRPDDIESFSIMKDATSTALYGARGANGVILVTTRHGKEGPAKINFRAENSFSQATKNIELADPVTYMQLANEATKTRNPKQSEPYTEDQIRGTIEGKNPLRYPANDWQDQLFKKWAVNQRANLNVSGGGGVARYFVSGSFTNDNGVLKVDKQNNFNSNVSIKRYTIRANVDVDLTKSTLLTVRTSGNFDDYKGPIGSGATTGGSWMYRQVMHSNPVMFPAFYPKDEEHSYVNHIMFGNNLDKGYLLMNPYAALMMGYKDESRSFMSAQMEVKQKLDQLIPGLNFRTMVNVNRTSNFYVLRAYSPFFYQATGWNDSEKPYTLVPLNPTTGREYLDFNNNADDMKKVNAVFYWESSLSYGHSFGKHNINGMLINIMRSTANPSGETLMATLPGRNTGLSGRATYNYDTRYFAEFNFGYNGSERFYEKKRFGFFPSAGVAWTISNEEFFKKGSIANTITNLKLRSTYGLVGNDAIGNEGERFFYLSDTRPNDGAKGAAFGTDRLYSLSGYTVARYANPEITWEKSYQANAAIELSIKDKLNFTGEVYKYRRTNILMSREFIPSTMGLTNIPKANVGEAESKGVDLSLDYNQHYEKSWFQVMANFTYATGVYTKYEEPQYMSNELYRSRVGRAISGKYGLIAERLFVDDKEALNSPKQTLKNGEYRGGDIKYTDLNGDGLITDADMTNIGFPETPEIVYGFGFSAGYKNWDISAFFQGVGRTSFFINADSTAPFVNETQLLKAYADDHWSEDNQNVYALWPRLSNSYMYNNSAASTWWMRNGAFLRLKQVEIGYNLPKSWQKRLHTSTFRLYANATNLFCLSKFDLWDVEMGGLGLKYPVQRVFNFGVNLTFN</sequence>
<dbReference type="FunFam" id="2.170.130.10:FF:000003">
    <property type="entry name" value="SusC/RagA family TonB-linked outer membrane protein"/>
    <property type="match status" value="1"/>
</dbReference>
<dbReference type="InterPro" id="IPR008969">
    <property type="entry name" value="CarboxyPept-like_regulatory"/>
</dbReference>
<evidence type="ECO:0000313" key="5">
    <source>
        <dbReference type="Proteomes" id="UP000184420"/>
    </source>
</evidence>
<dbReference type="Proteomes" id="UP000184420">
    <property type="component" value="Unassembled WGS sequence"/>
</dbReference>
<dbReference type="STRING" id="1419482.SAMN05444266_111157"/>
<dbReference type="OrthoDB" id="721000at2"/>
<comment type="similarity">
    <text evidence="1">Belongs to the TonB-dependent receptor family.</text>
</comment>
<dbReference type="NCBIfam" id="TIGR04057">
    <property type="entry name" value="SusC_RagA_signa"/>
    <property type="match status" value="1"/>
</dbReference>
<dbReference type="GO" id="GO:0009279">
    <property type="term" value="C:cell outer membrane"/>
    <property type="evidence" value="ECO:0007669"/>
    <property type="project" value="UniProtKB-SubCell"/>
</dbReference>
<dbReference type="InterPro" id="IPR012910">
    <property type="entry name" value="Plug_dom"/>
</dbReference>
<accession>A0A1M7LUU7</accession>
<feature type="chain" id="PRO_5012613237" evidence="2">
    <location>
        <begin position="23"/>
        <end position="1079"/>
    </location>
</feature>
<dbReference type="Pfam" id="PF07715">
    <property type="entry name" value="Plug"/>
    <property type="match status" value="1"/>
</dbReference>
<keyword evidence="1" id="KW-0812">Transmembrane</keyword>
<keyword evidence="2" id="KW-0732">Signal</keyword>
<keyword evidence="1" id="KW-0472">Membrane</keyword>
<dbReference type="RefSeq" id="WP_083550808.1">
    <property type="nucleotide sequence ID" value="NZ_FRBL01000011.1"/>
</dbReference>
<dbReference type="AlphaFoldDB" id="A0A1M7LUU7"/>
<evidence type="ECO:0000256" key="2">
    <source>
        <dbReference type="SAM" id="SignalP"/>
    </source>
</evidence>
<keyword evidence="1" id="KW-0813">Transport</keyword>
<reference evidence="4 5" key="1">
    <citation type="submission" date="2016-11" db="EMBL/GenBank/DDBJ databases">
        <authorList>
            <person name="Jaros S."/>
            <person name="Januszkiewicz K."/>
            <person name="Wedrychowicz H."/>
        </authorList>
    </citation>
    <scope>NUCLEOTIDE SEQUENCE [LARGE SCALE GENOMIC DNA]</scope>
    <source>
        <strain evidence="4 5">DSM 27406</strain>
    </source>
</reference>
<gene>
    <name evidence="4" type="ORF">SAMN05444266_111157</name>
</gene>
<comment type="subcellular location">
    <subcellularLocation>
        <location evidence="1">Cell outer membrane</location>
        <topology evidence="1">Multi-pass membrane protein</topology>
    </subcellularLocation>
</comment>
<dbReference type="Pfam" id="PF13715">
    <property type="entry name" value="CarbopepD_reg_2"/>
    <property type="match status" value="1"/>
</dbReference>
<dbReference type="InterPro" id="IPR039426">
    <property type="entry name" value="TonB-dep_rcpt-like"/>
</dbReference>
<dbReference type="InterPro" id="IPR037066">
    <property type="entry name" value="Plug_dom_sf"/>
</dbReference>